<dbReference type="Pfam" id="PF14247">
    <property type="entry name" value="DUF4344"/>
    <property type="match status" value="1"/>
</dbReference>
<dbReference type="EMBL" id="CP001291">
    <property type="protein sequence ID" value="ACK71153.1"/>
    <property type="molecule type" value="Genomic_DNA"/>
</dbReference>
<dbReference type="RefSeq" id="WP_015954754.1">
    <property type="nucleotide sequence ID" value="NC_011729.1"/>
</dbReference>
<reference evidence="2" key="1">
    <citation type="journal article" date="2011" name="MBio">
        <title>Novel metabolic attributes of the genus Cyanothece, comprising a group of unicellular nitrogen-fixing Cyanobacteria.</title>
        <authorList>
            <person name="Bandyopadhyay A."/>
            <person name="Elvitigala T."/>
            <person name="Welsh E."/>
            <person name="Stockel J."/>
            <person name="Liberton M."/>
            <person name="Min H."/>
            <person name="Sherman L.A."/>
            <person name="Pakrasi H.B."/>
        </authorList>
    </citation>
    <scope>NUCLEOTIDE SEQUENCE [LARGE SCALE GENOMIC DNA]</scope>
    <source>
        <strain evidence="2">PCC 7424</strain>
    </source>
</reference>
<organism evidence="1 2">
    <name type="scientific">Gloeothece citriformis (strain PCC 7424)</name>
    <name type="common">Cyanothece sp. (strain PCC 7424)</name>
    <dbReference type="NCBI Taxonomy" id="65393"/>
    <lineage>
        <taxon>Bacteria</taxon>
        <taxon>Bacillati</taxon>
        <taxon>Cyanobacteriota</taxon>
        <taxon>Cyanophyceae</taxon>
        <taxon>Oscillatoriophycideae</taxon>
        <taxon>Chroococcales</taxon>
        <taxon>Aphanothecaceae</taxon>
        <taxon>Gloeothece</taxon>
        <taxon>Gloeothece citriformis</taxon>
    </lineage>
</organism>
<gene>
    <name evidence="1" type="ordered locus">PCC7424_2741</name>
</gene>
<dbReference type="KEGG" id="cyc:PCC7424_2741"/>
<evidence type="ECO:0000313" key="2">
    <source>
        <dbReference type="Proteomes" id="UP000002384"/>
    </source>
</evidence>
<proteinExistence type="predicted"/>
<protein>
    <submittedName>
        <fullName evidence="1">Uncharacterized protein</fullName>
    </submittedName>
</protein>
<sequence length="298" mass="33844">MIQKNFYKNIGLGLSLSFLFNFGLTPELTLKAQEVKSSQGNFRLEKLDQAQKIDRSQLYARGGQFKVGYAPLENQKYQPIEEVLIESQFFETLAATLNQVFILPSDINIVFAECGEINAFYSPDNQAIIMCYELIEDFAIFSAQYAATDEEWIKSTLGGTMYVFVHELGHALIHVLELPVVGREEDAVDQLAVIIASEAGEFGELMAIVPATQYQLRGSQADARNVPYWDEHSLDLQRYYQIICLFYGSNPSKYRTLATLAQLPGDRAQKCPAEYQKLYANWTQLLQPHVRVDFSSQY</sequence>
<dbReference type="STRING" id="65393.PCC7424_2741"/>
<accession>B7K7V7</accession>
<name>B7K7V7_GLOC7</name>
<dbReference type="OrthoDB" id="935695at2"/>
<keyword evidence="2" id="KW-1185">Reference proteome</keyword>
<dbReference type="AlphaFoldDB" id="B7K7V7"/>
<dbReference type="eggNOG" id="COG0607">
    <property type="taxonomic scope" value="Bacteria"/>
</dbReference>
<dbReference type="HOGENOM" id="CLU_066427_0_0_3"/>
<evidence type="ECO:0000313" key="1">
    <source>
        <dbReference type="EMBL" id="ACK71153.1"/>
    </source>
</evidence>
<dbReference type="Proteomes" id="UP000002384">
    <property type="component" value="Chromosome"/>
</dbReference>
<dbReference type="InterPro" id="IPR025644">
    <property type="entry name" value="DUF4344"/>
</dbReference>